<dbReference type="EMBL" id="JAKCXM010000400">
    <property type="protein sequence ID" value="KAJ0394566.1"/>
    <property type="molecule type" value="Genomic_DNA"/>
</dbReference>
<feature type="region of interest" description="Disordered" evidence="1">
    <location>
        <begin position="174"/>
        <end position="205"/>
    </location>
</feature>
<evidence type="ECO:0000256" key="1">
    <source>
        <dbReference type="SAM" id="MobiDB-lite"/>
    </source>
</evidence>
<feature type="region of interest" description="Disordered" evidence="1">
    <location>
        <begin position="96"/>
        <end position="135"/>
    </location>
</feature>
<keyword evidence="3" id="KW-1185">Reference proteome</keyword>
<name>A0AAD5LDA4_PYTIN</name>
<gene>
    <name evidence="2" type="ORF">P43SY_004722</name>
</gene>
<protein>
    <recommendedName>
        <fullName evidence="4">M96 mating-specific protein family</fullName>
    </recommendedName>
</protein>
<dbReference type="PANTHER" id="PTHR35796:SF3">
    <property type="entry name" value="BHLH DOMAIN-CONTAINING PROTEIN"/>
    <property type="match status" value="1"/>
</dbReference>
<evidence type="ECO:0000313" key="3">
    <source>
        <dbReference type="Proteomes" id="UP001209570"/>
    </source>
</evidence>
<reference evidence="2" key="1">
    <citation type="submission" date="2021-12" db="EMBL/GenBank/DDBJ databases">
        <title>Prjna785345.</title>
        <authorList>
            <person name="Rujirawat T."/>
            <person name="Krajaejun T."/>
        </authorList>
    </citation>
    <scope>NUCLEOTIDE SEQUENCE</scope>
    <source>
        <strain evidence="2">Pi057C3</strain>
    </source>
</reference>
<evidence type="ECO:0000313" key="2">
    <source>
        <dbReference type="EMBL" id="KAJ0394566.1"/>
    </source>
</evidence>
<dbReference type="PANTHER" id="PTHR35796">
    <property type="entry name" value="HYPOTHETICAL CYTOSOLIC PROTEIN"/>
    <property type="match status" value="1"/>
</dbReference>
<dbReference type="AlphaFoldDB" id="A0AAD5LDA4"/>
<comment type="caution">
    <text evidence="2">The sequence shown here is derived from an EMBL/GenBank/DDBJ whole genome shotgun (WGS) entry which is preliminary data.</text>
</comment>
<feature type="region of interest" description="Disordered" evidence="1">
    <location>
        <begin position="35"/>
        <end position="58"/>
    </location>
</feature>
<feature type="compositionally biased region" description="Pro residues" evidence="1">
    <location>
        <begin position="40"/>
        <end position="54"/>
    </location>
</feature>
<dbReference type="Proteomes" id="UP001209570">
    <property type="component" value="Unassembled WGS sequence"/>
</dbReference>
<sequence length="509" mass="55828">MERTSASAAAPDSGLLVLDELLSFMDDVDLEQHAPHLPAHAPPMATPPMMPPPTASLAPAMSPVGDIYHDSTIEFASSTDADAILDALAFPTDSSDDDLSLLSTSLPTVPPSLDPQDGESSLGAPTALKKRRRRRQKEELDYLRVRVKELEDELNRLRGEDIASSAMAVGTARALNLLPPMKKTKPGDDDGRSDSGSAEEPPQQSRDAALALLWERVAQQQKEATQQAVLENIKLRAMVEGQLAVARSLENGLRKRPRFATLDLSPYLGRGSTMHLDPSEEAAIYDQLGHDLDVQYAQVDRVLEACGLAHCAGEVPFDPQVRADENGMYLQHSESRVLPFDLPAVARAVWTTLGRESVPFPRGIYTTREITDDTICAKVVDTLSTPKGDKETVLTIRIVLKRFMEDTRVVTVWESLVEAAGPFNLRLRERAWNVLRPLSLGDIVGRQTCLAQSCIRVTPEMAESSQSKDVEVGTLTNLVVGSYHRNLGIMQQIVERLLREEAEASKSCQ</sequence>
<organism evidence="2 3">
    <name type="scientific">Pythium insidiosum</name>
    <name type="common">Pythiosis disease agent</name>
    <dbReference type="NCBI Taxonomy" id="114742"/>
    <lineage>
        <taxon>Eukaryota</taxon>
        <taxon>Sar</taxon>
        <taxon>Stramenopiles</taxon>
        <taxon>Oomycota</taxon>
        <taxon>Peronosporomycetes</taxon>
        <taxon>Pythiales</taxon>
        <taxon>Pythiaceae</taxon>
        <taxon>Pythium</taxon>
    </lineage>
</organism>
<evidence type="ECO:0008006" key="4">
    <source>
        <dbReference type="Google" id="ProtNLM"/>
    </source>
</evidence>
<accession>A0AAD5LDA4</accession>
<proteinExistence type="predicted"/>